<evidence type="ECO:0000313" key="2">
    <source>
        <dbReference type="Proteomes" id="UP000827261"/>
    </source>
</evidence>
<proteinExistence type="predicted"/>
<sequence length="227" mass="25510">MKNKVELSDVEEAIKGETYTVLPDRRTTICQLTLDNGFTVDGHSACVDEANFDQELGQKYSRAEAVKKVWAYLGFRLADRMAVLQAAAAPQLVEEGSQTYVGVKAVHAVPMTRGEYNTYRGWTIPPDEDPEEAGYRIEYLTDGYVSWHPAKTFHDSYKPVDAKPSTYGSRLRAETVELATRLKKLGVFLNSEDFKKLDEVDQKLLAHQALSMNNYLKVLNVRVARAG</sequence>
<dbReference type="InterPro" id="IPR054052">
    <property type="entry name" value="Y16Q-like"/>
</dbReference>
<dbReference type="Proteomes" id="UP000827261">
    <property type="component" value="Segment"/>
</dbReference>
<protein>
    <submittedName>
        <fullName evidence="1">Uncharacterized protein</fullName>
    </submittedName>
</protein>
<dbReference type="InterPro" id="IPR025915">
    <property type="entry name" value="Phage_gp49_66"/>
</dbReference>
<keyword evidence="2" id="KW-1185">Reference proteome</keyword>
<dbReference type="Pfam" id="PF21825">
    <property type="entry name" value="crAss001_48"/>
    <property type="match status" value="1"/>
</dbReference>
<name>A0AAE8BJN4_9CAUD</name>
<reference evidence="1" key="1">
    <citation type="submission" date="2021-06" db="EMBL/GenBank/DDBJ databases">
        <title>Complete genome sequence of Stenotrophomonas maltophilia phage Philippe.</title>
        <authorList>
            <person name="Vallavanatt I."/>
            <person name="Bartz M."/>
            <person name="Clark J."/>
            <person name="Burrowes B."/>
            <person name="Liu M."/>
            <person name="Gill J."/>
        </authorList>
    </citation>
    <scope>NUCLEOTIDE SEQUENCE</scope>
</reference>
<dbReference type="Pfam" id="PF13876">
    <property type="entry name" value="Phage_gp49_66"/>
    <property type="match status" value="1"/>
</dbReference>
<accession>A0AAE8BJN4</accession>
<evidence type="ECO:0000313" key="1">
    <source>
        <dbReference type="EMBL" id="QYW02291.1"/>
    </source>
</evidence>
<dbReference type="EMBL" id="MZ326861">
    <property type="protein sequence ID" value="QYW02291.1"/>
    <property type="molecule type" value="Genomic_DNA"/>
</dbReference>
<gene>
    <name evidence="1" type="ORF">CPT_Philippe_098</name>
</gene>
<organism evidence="1 2">
    <name type="scientific">Stenotrophomonas phage Philippe</name>
    <dbReference type="NCBI Taxonomy" id="2859655"/>
    <lineage>
        <taxon>Viruses</taxon>
        <taxon>Duplodnaviria</taxon>
        <taxon>Heunggongvirae</taxon>
        <taxon>Uroviricota</taxon>
        <taxon>Caudoviricetes</taxon>
        <taxon>Schitoviridae</taxon>
        <taxon>Philippevirus</taxon>
        <taxon>Philippevirus philippe</taxon>
    </lineage>
</organism>